<dbReference type="GO" id="GO:0016746">
    <property type="term" value="F:acyltransferase activity"/>
    <property type="evidence" value="ECO:0007669"/>
    <property type="project" value="UniProtKB-KW"/>
</dbReference>
<organism evidence="2 3">
    <name type="scientific">Paenibacillus vandeheii</name>
    <dbReference type="NCBI Taxonomy" id="3035917"/>
    <lineage>
        <taxon>Bacteria</taxon>
        <taxon>Bacillati</taxon>
        <taxon>Bacillota</taxon>
        <taxon>Bacilli</taxon>
        <taxon>Bacillales</taxon>
        <taxon>Paenibacillaceae</taxon>
        <taxon>Paenibacillus</taxon>
    </lineage>
</organism>
<name>A0ABT8J8V9_9BACL</name>
<proteinExistence type="predicted"/>
<comment type="caution">
    <text evidence="2">The sequence shown here is derived from an EMBL/GenBank/DDBJ whole genome shotgun (WGS) entry which is preliminary data.</text>
</comment>
<evidence type="ECO:0000313" key="3">
    <source>
        <dbReference type="Proteomes" id="UP001174205"/>
    </source>
</evidence>
<accession>A0ABT8J8V9</accession>
<evidence type="ECO:0000259" key="1">
    <source>
        <dbReference type="PROSITE" id="PS51186"/>
    </source>
</evidence>
<dbReference type="SUPFAM" id="SSF55729">
    <property type="entry name" value="Acyl-CoA N-acyltransferases (Nat)"/>
    <property type="match status" value="1"/>
</dbReference>
<dbReference type="PROSITE" id="PS51186">
    <property type="entry name" value="GNAT"/>
    <property type="match status" value="1"/>
</dbReference>
<dbReference type="InterPro" id="IPR016181">
    <property type="entry name" value="Acyl_CoA_acyltransferase"/>
</dbReference>
<dbReference type="EC" id="2.3.1.-" evidence="2"/>
<dbReference type="Gene3D" id="3.40.630.30">
    <property type="match status" value="1"/>
</dbReference>
<sequence length="269" mass="30320">MWQKFGVKDRVLRQNMFMADEVQYNLIHRICESERSTCLKASNETMIFAQSEGHNAWLWISKELAAEEKNKLLQELLEVLKGTELPGISGDRTTVDHFADVYSESNGLQYVPYMMMESYVCSEVRKPVHVEGNLHLATRHHLETVAEFLAGFSEGAYGVKVEPSSQIQAAESIIETGNLYLWLVDGHPVSMANIAHRSPRHARINAVYTPYAFRKKGYASAVVAELCSILKSEGLEPMLYADLKNPDANKVYQNIGFVESGQVADIKFK</sequence>
<reference evidence="2" key="1">
    <citation type="submission" date="2023-03" db="EMBL/GenBank/DDBJ databases">
        <title>MT1 and MT2 Draft Genomes of Novel Species.</title>
        <authorList>
            <person name="Venkateswaran K."/>
        </authorList>
    </citation>
    <scope>NUCLEOTIDE SEQUENCE</scope>
    <source>
        <strain evidence="2">F6_3S_P_1C</strain>
    </source>
</reference>
<protein>
    <submittedName>
        <fullName evidence="2">GNAT family N-acetyltransferase</fullName>
        <ecNumber evidence="2">2.3.1.-</ecNumber>
    </submittedName>
</protein>
<keyword evidence="2" id="KW-0808">Transferase</keyword>
<evidence type="ECO:0000313" key="2">
    <source>
        <dbReference type="EMBL" id="MDN4601511.1"/>
    </source>
</evidence>
<gene>
    <name evidence="2" type="ORF">P5G61_09770</name>
</gene>
<keyword evidence="3" id="KW-1185">Reference proteome</keyword>
<dbReference type="RefSeq" id="WP_301246271.1">
    <property type="nucleotide sequence ID" value="NZ_JAROCD010000004.1"/>
</dbReference>
<dbReference type="EMBL" id="JAROCD010000004">
    <property type="protein sequence ID" value="MDN4601511.1"/>
    <property type="molecule type" value="Genomic_DNA"/>
</dbReference>
<feature type="domain" description="N-acetyltransferase" evidence="1">
    <location>
        <begin position="132"/>
        <end position="269"/>
    </location>
</feature>
<dbReference type="InterPro" id="IPR000182">
    <property type="entry name" value="GNAT_dom"/>
</dbReference>
<keyword evidence="2" id="KW-0012">Acyltransferase</keyword>
<dbReference type="Pfam" id="PF00583">
    <property type="entry name" value="Acetyltransf_1"/>
    <property type="match status" value="1"/>
</dbReference>
<dbReference type="CDD" id="cd04301">
    <property type="entry name" value="NAT_SF"/>
    <property type="match status" value="1"/>
</dbReference>
<dbReference type="Proteomes" id="UP001174205">
    <property type="component" value="Unassembled WGS sequence"/>
</dbReference>